<dbReference type="STRING" id="388408.LAX5112_01145"/>
<accession>A0A0M6ZVW4</accession>
<name>A0A0M6ZVW4_9HYPH</name>
<evidence type="ECO:0000313" key="4">
    <source>
        <dbReference type="EMBL" id="CTQ66929.1"/>
    </source>
</evidence>
<evidence type="ECO:0000259" key="3">
    <source>
        <dbReference type="Pfam" id="PF06812"/>
    </source>
</evidence>
<dbReference type="Pfam" id="PF16989">
    <property type="entry name" value="T6SS_VasJ"/>
    <property type="match status" value="1"/>
</dbReference>
<organism evidence="4 5">
    <name type="scientific">Roseibium alexandrii</name>
    <dbReference type="NCBI Taxonomy" id="388408"/>
    <lineage>
        <taxon>Bacteria</taxon>
        <taxon>Pseudomonadati</taxon>
        <taxon>Pseudomonadota</taxon>
        <taxon>Alphaproteobacteria</taxon>
        <taxon>Hyphomicrobiales</taxon>
        <taxon>Stappiaceae</taxon>
        <taxon>Roseibium</taxon>
    </lineage>
</organism>
<evidence type="ECO:0000256" key="1">
    <source>
        <dbReference type="SAM" id="Coils"/>
    </source>
</evidence>
<gene>
    <name evidence="4" type="ORF">LAX5112_01145</name>
</gene>
<dbReference type="AlphaFoldDB" id="A0A0M6ZVW4"/>
<feature type="region of interest" description="Disordered" evidence="2">
    <location>
        <begin position="241"/>
        <end position="266"/>
    </location>
</feature>
<evidence type="ECO:0000313" key="5">
    <source>
        <dbReference type="Proteomes" id="UP000053235"/>
    </source>
</evidence>
<dbReference type="OrthoDB" id="1522895at2"/>
<dbReference type="PANTHER" id="PTHR37024">
    <property type="entry name" value="TYPE VI SECRETION SYSTEM DUF2094 AND IMPA-RELATED DOMAIN PROTEIN"/>
    <property type="match status" value="1"/>
</dbReference>
<dbReference type="PANTHER" id="PTHR37024:SF5">
    <property type="entry name" value="IMPA N-TERMINAL DOMAIN-CONTAINING PROTEIN"/>
    <property type="match status" value="1"/>
</dbReference>
<sequence length="578" mass="61126">MAEEIVIPELSDPRAEVGKVALANTDAQEEFRDSPEFEELEAEFRKMEIDGPSAVNWKMLNEKTVDVLMENSKDLVLATRLAYGLFLEEDFKGLAIGVKILEDMSKDHWEDMTPPVRRERGRAGAFDWFAEKLGSLVEGKTPEGDQGLAALQAHDYLLELDTALEQKFTKSQAALGPLIRALRPIAKNVRSVLEEEARKKAEAEAAAKAAEEAKEAGGGAAVSPASEAASGSAPANAAAAAEPAAGAVEPAQSAAPAPQTASPNPSAVPIAVPEVAVDGDADAAFTSLFNAAGKVASSSRQHAPQDPRGYLCARFAVWGRITVMPPVNGGKSSLPPPQKNRIAELQALKGAGNHLGLIQSAEGAFMSSPFWIDAHFMICEAMSALGSDYDAARLLVEGELAGFLKRLPDVLGLSFSDGTPFASGETKAWINESVAAGGGASGGADPLTGAASTAASLAQAGKVVEGLAVLKDYCAGCRAERDWFRGQLKLSELCLQFDVLQPLVAQLSRLRKTAEDANLAAWEPDLVVELARLSWRSLNHKNIRQVISDNDLVPLKASVMETLSILDLGAAAELTGKR</sequence>
<feature type="coiled-coil region" evidence="1">
    <location>
        <begin position="186"/>
        <end position="216"/>
    </location>
</feature>
<dbReference type="Pfam" id="PF06812">
    <property type="entry name" value="ImpA_N"/>
    <property type="match status" value="1"/>
</dbReference>
<evidence type="ECO:0000256" key="2">
    <source>
        <dbReference type="SAM" id="MobiDB-lite"/>
    </source>
</evidence>
<dbReference type="EMBL" id="CXWD01000004">
    <property type="protein sequence ID" value="CTQ66929.1"/>
    <property type="molecule type" value="Genomic_DNA"/>
</dbReference>
<proteinExistence type="predicted"/>
<reference evidence="5" key="1">
    <citation type="submission" date="2015-07" db="EMBL/GenBank/DDBJ databases">
        <authorList>
            <person name="Rodrigo-Torres Lidia"/>
            <person name="Arahal R.David."/>
        </authorList>
    </citation>
    <scope>NUCLEOTIDE SEQUENCE [LARGE SCALE GENOMIC DNA]</scope>
    <source>
        <strain evidence="5">CECT 5112</strain>
    </source>
</reference>
<feature type="domain" description="ImpA N-terminal" evidence="3">
    <location>
        <begin position="29"/>
        <end position="130"/>
    </location>
</feature>
<keyword evidence="1" id="KW-0175">Coiled coil</keyword>
<keyword evidence="5" id="KW-1185">Reference proteome</keyword>
<dbReference type="Proteomes" id="UP000053235">
    <property type="component" value="Unassembled WGS sequence"/>
</dbReference>
<protein>
    <submittedName>
        <fullName evidence="4">Type VI secretion-associated protein, family</fullName>
    </submittedName>
</protein>
<dbReference type="RefSeq" id="WP_055670998.1">
    <property type="nucleotide sequence ID" value="NZ_CXWD01000004.1"/>
</dbReference>
<dbReference type="InterPro" id="IPR017739">
    <property type="entry name" value="T6SS-assoc_VCA0119"/>
</dbReference>
<dbReference type="InterPro" id="IPR010657">
    <property type="entry name" value="ImpA_N"/>
</dbReference>